<keyword evidence="4" id="KW-0560">Oxidoreductase</keyword>
<dbReference type="PRINTS" id="PR00385">
    <property type="entry name" value="P450"/>
</dbReference>
<dbReference type="GO" id="GO:0006082">
    <property type="term" value="P:organic acid metabolic process"/>
    <property type="evidence" value="ECO:0007669"/>
    <property type="project" value="TreeGrafter"/>
</dbReference>
<dbReference type="AlphaFoldDB" id="A0A9P0XEP2"/>
<evidence type="ECO:0000256" key="2">
    <source>
        <dbReference type="ARBA" id="ARBA00022723"/>
    </source>
</evidence>
<evidence type="ECO:0000256" key="3">
    <source>
        <dbReference type="ARBA" id="ARBA00023004"/>
    </source>
</evidence>
<name>A0A9P0XEP2_PIEBR</name>
<keyword evidence="3 5" id="KW-0408">Iron</keyword>
<evidence type="ECO:0000313" key="6">
    <source>
        <dbReference type="EMBL" id="CAH4032146.1"/>
    </source>
</evidence>
<dbReference type="InterPro" id="IPR036396">
    <property type="entry name" value="Cyt_P450_sf"/>
</dbReference>
<reference evidence="6" key="1">
    <citation type="submission" date="2022-05" db="EMBL/GenBank/DDBJ databases">
        <authorList>
            <person name="Okamura Y."/>
        </authorList>
    </citation>
    <scope>NUCLEOTIDE SEQUENCE</scope>
</reference>
<feature type="binding site" description="axial binding residue" evidence="5">
    <location>
        <position position="513"/>
    </location>
    <ligand>
        <name>heme</name>
        <dbReference type="ChEBI" id="CHEBI:30413"/>
    </ligand>
    <ligandPart>
        <name>Fe</name>
        <dbReference type="ChEBI" id="CHEBI:18248"/>
    </ligandPart>
</feature>
<sequence>MIHNLFQELSRNCATPARVEARLPTASKQDMDFLFLWLVSFVLGFWINKKLRQWKNLPPGPWGLPVVGYLPYFDRNSPHLTLTKLAREYGPIYSIKMGSIPAVVLSDHKLIREAFAKEDFSGRAPLYLTHGIMKGNGIICAEGALWKDQRKLITTWLKSFGMSKHSLARDRLETRIASGVNELIHDVKETTGKPISLDDMVTNSLGNVINDIIFGYKYPHNDKTWIWFRQIQEEGCHEMGVAGVVNFLPFLRFFMPSIKVTMEVLTRGQAQTHRLYASIIEKRRKLIGIPQPEKASYAAHENMFNEHPQGHIKCITYSKHSSNSEHYFDPDVLHASKDECILDNFLREQKRRYDANEDSAKYMSDEQLVYLLADMFGAGLDTTSVTIAWYFLFMALYPEVQELLRKEIMTVCPDESDIDHAKLPYLMATICETQRVRSIVPVGIPHGCVQDTNLGDYRIAKGTMVVPLQWAVHMDPSSWEEPEEFRPSRFLDEDGNLLKPQEFIAFQTGKRMCPGDELSRMISVGLIARFFKTFKLRLASDPPTEEEMMGKVGLTLSPPETKYLCDLI</sequence>
<dbReference type="InterPro" id="IPR001128">
    <property type="entry name" value="Cyt_P450"/>
</dbReference>
<evidence type="ECO:0000313" key="7">
    <source>
        <dbReference type="Proteomes" id="UP001152562"/>
    </source>
</evidence>
<dbReference type="GO" id="GO:0005506">
    <property type="term" value="F:iron ion binding"/>
    <property type="evidence" value="ECO:0007669"/>
    <property type="project" value="InterPro"/>
</dbReference>
<keyword evidence="2 5" id="KW-0479">Metal-binding</keyword>
<dbReference type="GO" id="GO:0005737">
    <property type="term" value="C:cytoplasm"/>
    <property type="evidence" value="ECO:0007669"/>
    <property type="project" value="TreeGrafter"/>
</dbReference>
<dbReference type="SUPFAM" id="SSF48264">
    <property type="entry name" value="Cytochrome P450"/>
    <property type="match status" value="1"/>
</dbReference>
<dbReference type="GO" id="GO:0008395">
    <property type="term" value="F:steroid hydroxylase activity"/>
    <property type="evidence" value="ECO:0007669"/>
    <property type="project" value="TreeGrafter"/>
</dbReference>
<accession>A0A9P0XEP2</accession>
<comment type="similarity">
    <text evidence="1">Belongs to the cytochrome P450 family.</text>
</comment>
<evidence type="ECO:0000256" key="5">
    <source>
        <dbReference type="PIRSR" id="PIRSR602401-1"/>
    </source>
</evidence>
<comment type="caution">
    <text evidence="6">The sequence shown here is derived from an EMBL/GenBank/DDBJ whole genome shotgun (WGS) entry which is preliminary data.</text>
</comment>
<dbReference type="Proteomes" id="UP001152562">
    <property type="component" value="Unassembled WGS sequence"/>
</dbReference>
<dbReference type="InterPro" id="IPR050182">
    <property type="entry name" value="Cytochrome_P450_fam2"/>
</dbReference>
<keyword evidence="7" id="KW-1185">Reference proteome</keyword>
<organism evidence="6 7">
    <name type="scientific">Pieris brassicae</name>
    <name type="common">White butterfly</name>
    <name type="synonym">Large white butterfly</name>
    <dbReference type="NCBI Taxonomy" id="7116"/>
    <lineage>
        <taxon>Eukaryota</taxon>
        <taxon>Metazoa</taxon>
        <taxon>Ecdysozoa</taxon>
        <taxon>Arthropoda</taxon>
        <taxon>Hexapoda</taxon>
        <taxon>Insecta</taxon>
        <taxon>Pterygota</taxon>
        <taxon>Neoptera</taxon>
        <taxon>Endopterygota</taxon>
        <taxon>Lepidoptera</taxon>
        <taxon>Glossata</taxon>
        <taxon>Ditrysia</taxon>
        <taxon>Papilionoidea</taxon>
        <taxon>Pieridae</taxon>
        <taxon>Pierinae</taxon>
        <taxon>Pieris</taxon>
    </lineage>
</organism>
<evidence type="ECO:0000256" key="1">
    <source>
        <dbReference type="ARBA" id="ARBA00010617"/>
    </source>
</evidence>
<dbReference type="Gene3D" id="1.10.630.10">
    <property type="entry name" value="Cytochrome P450"/>
    <property type="match status" value="1"/>
</dbReference>
<evidence type="ECO:0000256" key="4">
    <source>
        <dbReference type="ARBA" id="ARBA00023033"/>
    </source>
</evidence>
<dbReference type="EMBL" id="CALOZG010000027">
    <property type="protein sequence ID" value="CAH4032146.1"/>
    <property type="molecule type" value="Genomic_DNA"/>
</dbReference>
<dbReference type="PANTHER" id="PTHR24300">
    <property type="entry name" value="CYTOCHROME P450 508A4-RELATED"/>
    <property type="match status" value="1"/>
</dbReference>
<comment type="cofactor">
    <cofactor evidence="5">
        <name>heme</name>
        <dbReference type="ChEBI" id="CHEBI:30413"/>
    </cofactor>
</comment>
<dbReference type="Pfam" id="PF00067">
    <property type="entry name" value="p450"/>
    <property type="match status" value="1"/>
</dbReference>
<evidence type="ECO:0008006" key="8">
    <source>
        <dbReference type="Google" id="ProtNLM"/>
    </source>
</evidence>
<dbReference type="GO" id="GO:0016712">
    <property type="term" value="F:oxidoreductase activity, acting on paired donors, with incorporation or reduction of molecular oxygen, reduced flavin or flavoprotein as one donor, and incorporation of one atom of oxygen"/>
    <property type="evidence" value="ECO:0007669"/>
    <property type="project" value="TreeGrafter"/>
</dbReference>
<dbReference type="GO" id="GO:0006805">
    <property type="term" value="P:xenobiotic metabolic process"/>
    <property type="evidence" value="ECO:0007669"/>
    <property type="project" value="TreeGrafter"/>
</dbReference>
<keyword evidence="5" id="KW-0349">Heme</keyword>
<keyword evidence="4" id="KW-0503">Monooxygenase</keyword>
<protein>
    <recommendedName>
        <fullName evidence="8">Cytochrome P450</fullName>
    </recommendedName>
</protein>
<dbReference type="InterPro" id="IPR002401">
    <property type="entry name" value="Cyt_P450_E_grp-I"/>
</dbReference>
<dbReference type="GO" id="GO:0020037">
    <property type="term" value="F:heme binding"/>
    <property type="evidence" value="ECO:0007669"/>
    <property type="project" value="InterPro"/>
</dbReference>
<dbReference type="PRINTS" id="PR00463">
    <property type="entry name" value="EP450I"/>
</dbReference>
<gene>
    <name evidence="6" type="ORF">PIBRA_LOCUS8569</name>
</gene>
<dbReference type="PANTHER" id="PTHR24300:SF403">
    <property type="entry name" value="CYTOCHROME P450 306A1"/>
    <property type="match status" value="1"/>
</dbReference>
<proteinExistence type="inferred from homology"/>